<reference evidence="7" key="1">
    <citation type="submission" date="2023-08" db="EMBL/GenBank/DDBJ databases">
        <authorList>
            <person name="Audoor S."/>
            <person name="Bilcke G."/>
        </authorList>
    </citation>
    <scope>NUCLEOTIDE SEQUENCE</scope>
</reference>
<evidence type="ECO:0000259" key="6">
    <source>
        <dbReference type="PROSITE" id="PS50011"/>
    </source>
</evidence>
<dbReference type="InterPro" id="IPR050205">
    <property type="entry name" value="CDPK_Ser/Thr_kinases"/>
</dbReference>
<keyword evidence="5" id="KW-0067">ATP-binding</keyword>
<keyword evidence="3" id="KW-0547">Nucleotide-binding</keyword>
<dbReference type="InterPro" id="IPR011009">
    <property type="entry name" value="Kinase-like_dom_sf"/>
</dbReference>
<dbReference type="Gene3D" id="1.10.510.10">
    <property type="entry name" value="Transferase(Phosphotransferase) domain 1"/>
    <property type="match status" value="1"/>
</dbReference>
<accession>A0AAD2FFR0</accession>
<dbReference type="PROSITE" id="PS00108">
    <property type="entry name" value="PROTEIN_KINASE_ST"/>
    <property type="match status" value="1"/>
</dbReference>
<keyword evidence="8" id="KW-1185">Reference proteome</keyword>
<feature type="domain" description="Protein kinase" evidence="6">
    <location>
        <begin position="27"/>
        <end position="301"/>
    </location>
</feature>
<dbReference type="InterPro" id="IPR008271">
    <property type="entry name" value="Ser/Thr_kinase_AS"/>
</dbReference>
<dbReference type="Pfam" id="PF00069">
    <property type="entry name" value="Pkinase"/>
    <property type="match status" value="1"/>
</dbReference>
<protein>
    <recommendedName>
        <fullName evidence="6">Protein kinase domain-containing protein</fullName>
    </recommendedName>
</protein>
<dbReference type="SMART" id="SM00220">
    <property type="entry name" value="S_TKc"/>
    <property type="match status" value="1"/>
</dbReference>
<keyword evidence="1" id="KW-0723">Serine/threonine-protein kinase</keyword>
<evidence type="ECO:0000256" key="4">
    <source>
        <dbReference type="ARBA" id="ARBA00022777"/>
    </source>
</evidence>
<keyword evidence="2" id="KW-0808">Transferase</keyword>
<proteinExistence type="predicted"/>
<dbReference type="PROSITE" id="PS50011">
    <property type="entry name" value="PROTEIN_KINASE_DOM"/>
    <property type="match status" value="1"/>
</dbReference>
<evidence type="ECO:0000256" key="5">
    <source>
        <dbReference type="ARBA" id="ARBA00022840"/>
    </source>
</evidence>
<dbReference type="PANTHER" id="PTHR24349">
    <property type="entry name" value="SERINE/THREONINE-PROTEIN KINASE"/>
    <property type="match status" value="1"/>
</dbReference>
<evidence type="ECO:0000313" key="7">
    <source>
        <dbReference type="EMBL" id="CAJ1921154.1"/>
    </source>
</evidence>
<gene>
    <name evidence="7" type="ORF">CYCCA115_LOCUS917</name>
</gene>
<comment type="caution">
    <text evidence="7">The sequence shown here is derived from an EMBL/GenBank/DDBJ whole genome shotgun (WGS) entry which is preliminary data.</text>
</comment>
<evidence type="ECO:0000256" key="3">
    <source>
        <dbReference type="ARBA" id="ARBA00022741"/>
    </source>
</evidence>
<keyword evidence="4" id="KW-0418">Kinase</keyword>
<sequence length="490" mass="55686">MGCVNSRVKNGVLDDPDGDKTAYDERFEEIRVLGEGSFGVVSLVNDKKSDGLLQQYASKNLQKGEVWKGDTLYPPIAPELLRTEVEILRTLRGQHYCLKLIGVYETDKELLLVSECCSGGEMIEYVSMLSQDLRTEDISRISYQLLDAVNHCQSHNVIHRDLKPENIMFLTNEPGAELRLIDFGLSTNRFADGLHTTYSGTPFYNSPEMFKNKYTSKTDVWSTGVTLYVLVAGYPSERLQDAFNILLDPKRKTLKTLPNMPANMPDSYYDMLDGLLTHNWRNRKTAGETLKCDFVLFHQDLEAEHKDDTAELTIQHKRQERIQKTTSMRLPGTVKRHTIFLDFKSFERSLTTVLATILDRTELHLLIALFDEKVGGEIDPQLRVIKVQALKDLVEQELESPKCVAAINKLKDAQKYDNFAYNTSLCKIFDDTCGEDPGMIGGGSEKGIQSDRPQRIFRRSHSDVEDPFSNSERASSDRGVFLRKNKSVFL</sequence>
<evidence type="ECO:0000313" key="8">
    <source>
        <dbReference type="Proteomes" id="UP001295423"/>
    </source>
</evidence>
<dbReference type="InterPro" id="IPR000719">
    <property type="entry name" value="Prot_kinase_dom"/>
</dbReference>
<dbReference type="GO" id="GO:0004674">
    <property type="term" value="F:protein serine/threonine kinase activity"/>
    <property type="evidence" value="ECO:0007669"/>
    <property type="project" value="UniProtKB-KW"/>
</dbReference>
<organism evidence="7 8">
    <name type="scientific">Cylindrotheca closterium</name>
    <dbReference type="NCBI Taxonomy" id="2856"/>
    <lineage>
        <taxon>Eukaryota</taxon>
        <taxon>Sar</taxon>
        <taxon>Stramenopiles</taxon>
        <taxon>Ochrophyta</taxon>
        <taxon>Bacillariophyta</taxon>
        <taxon>Bacillariophyceae</taxon>
        <taxon>Bacillariophycidae</taxon>
        <taxon>Bacillariales</taxon>
        <taxon>Bacillariaceae</taxon>
        <taxon>Cylindrotheca</taxon>
    </lineage>
</organism>
<evidence type="ECO:0000256" key="1">
    <source>
        <dbReference type="ARBA" id="ARBA00022527"/>
    </source>
</evidence>
<dbReference type="Proteomes" id="UP001295423">
    <property type="component" value="Unassembled WGS sequence"/>
</dbReference>
<name>A0AAD2FFR0_9STRA</name>
<dbReference type="SUPFAM" id="SSF56112">
    <property type="entry name" value="Protein kinase-like (PK-like)"/>
    <property type="match status" value="1"/>
</dbReference>
<dbReference type="AlphaFoldDB" id="A0AAD2FFR0"/>
<dbReference type="GO" id="GO:0005524">
    <property type="term" value="F:ATP binding"/>
    <property type="evidence" value="ECO:0007669"/>
    <property type="project" value="UniProtKB-KW"/>
</dbReference>
<dbReference type="EMBL" id="CAKOGP040000002">
    <property type="protein sequence ID" value="CAJ1921154.1"/>
    <property type="molecule type" value="Genomic_DNA"/>
</dbReference>
<evidence type="ECO:0000256" key="2">
    <source>
        <dbReference type="ARBA" id="ARBA00022679"/>
    </source>
</evidence>